<dbReference type="InterPro" id="IPR046848">
    <property type="entry name" value="E_motif"/>
</dbReference>
<feature type="repeat" description="PPR" evidence="2">
    <location>
        <begin position="414"/>
        <end position="449"/>
    </location>
</feature>
<dbReference type="Proteomes" id="UP000652761">
    <property type="component" value="Unassembled WGS sequence"/>
</dbReference>
<feature type="repeat" description="PPR" evidence="2">
    <location>
        <begin position="652"/>
        <end position="686"/>
    </location>
</feature>
<dbReference type="PANTHER" id="PTHR47926:SF386">
    <property type="entry name" value="PENTATRICOPEPTIDE REPEAT-CONTAINING PROTEIN"/>
    <property type="match status" value="1"/>
</dbReference>
<feature type="repeat" description="PPR" evidence="2">
    <location>
        <begin position="379"/>
        <end position="413"/>
    </location>
</feature>
<proteinExistence type="predicted"/>
<comment type="caution">
    <text evidence="4">The sequence shown here is derived from an EMBL/GenBank/DDBJ whole genome shotgun (WGS) entry which is preliminary data.</text>
</comment>
<keyword evidence="1" id="KW-0677">Repeat</keyword>
<dbReference type="Pfam" id="PF01535">
    <property type="entry name" value="PPR"/>
    <property type="match status" value="9"/>
</dbReference>
<evidence type="ECO:0000256" key="3">
    <source>
        <dbReference type="SAM" id="MobiDB-lite"/>
    </source>
</evidence>
<dbReference type="FunFam" id="1.25.40.10:FF:000344">
    <property type="entry name" value="Pentatricopeptide repeat-containing protein"/>
    <property type="match status" value="1"/>
</dbReference>
<reference evidence="4" key="1">
    <citation type="submission" date="2017-07" db="EMBL/GenBank/DDBJ databases">
        <title>Taro Niue Genome Assembly and Annotation.</title>
        <authorList>
            <person name="Atibalentja N."/>
            <person name="Keating K."/>
            <person name="Fields C.J."/>
        </authorList>
    </citation>
    <scope>NUCLEOTIDE SEQUENCE</scope>
    <source>
        <strain evidence="4">Niue_2</strain>
        <tissue evidence="4">Leaf</tissue>
    </source>
</reference>
<feature type="compositionally biased region" description="Polar residues" evidence="3">
    <location>
        <begin position="50"/>
        <end position="64"/>
    </location>
</feature>
<dbReference type="GO" id="GO:0003723">
    <property type="term" value="F:RNA binding"/>
    <property type="evidence" value="ECO:0007669"/>
    <property type="project" value="InterPro"/>
</dbReference>
<dbReference type="Pfam" id="PF13041">
    <property type="entry name" value="PPR_2"/>
    <property type="match status" value="3"/>
</dbReference>
<evidence type="ECO:0000313" key="4">
    <source>
        <dbReference type="EMBL" id="MQL72488.1"/>
    </source>
</evidence>
<feature type="repeat" description="PPR" evidence="2">
    <location>
        <begin position="516"/>
        <end position="550"/>
    </location>
</feature>
<dbReference type="InterPro" id="IPR011990">
    <property type="entry name" value="TPR-like_helical_dom_sf"/>
</dbReference>
<feature type="repeat" description="PPR" evidence="2">
    <location>
        <begin position="278"/>
        <end position="312"/>
    </location>
</feature>
<feature type="repeat" description="PPR" evidence="2">
    <location>
        <begin position="551"/>
        <end position="585"/>
    </location>
</feature>
<gene>
    <name evidence="4" type="ORF">Taro_004811</name>
</gene>
<dbReference type="Gene3D" id="1.25.40.10">
    <property type="entry name" value="Tetratricopeptide repeat domain"/>
    <property type="match status" value="5"/>
</dbReference>
<sequence>MAASVAPPRALAFVAHHHTPPPHHCELNVHRRPASPFFPRWPRREPSAATGGSSTPLPTRNVLSTDDPELRRRGPPDSAAYATAVEACDCLRLGRQLHAHALKSGYGGSPEFLETKLVSMYGRCGSVETARYLFEKMSTRNMHTWVGILGACVDHGYFEKALLLFLRLLEEEIGLQFFVFSPIFRACSGLNLLALGRQLHGFVIKREFTSSIYVGNALIDMYGKCRSLDEAKMVLEKMPEADCVSWNSVVTACVSSGMVFEALEILESMRFSGNPSPNLVSWSAVVGGFAREGYDVEALDLLCQMMGYGIDPNAQTLASVLPACARLESLSRGKEIHGYIVRHQFMSNSFVINGLVDVYRRCGDMHSASKIFSRFSARNSVSINTMIVGYCEKGEVELARKLFDEMELRGVKRDSISWNSMISGYVGNRYFDKALELFRNMQFQEGISPDSFTLGSVISFCADTAALRQGQELHSFAITKGIILDVCVSGALVDMYCRCGDLVSARKVFEKISEKDVAIWNSLISGYARCNRLEQTQMLLSTMKADGFKPNIHTWNGILAGYVENKHYESALQMLGEMKTANLKPDLFTMGIIIPACSRLASIERGKQLHTNLIRSCWDADVHLGTALVGMYAKCGYIRNAEQAFYRISQHNLVAYNTMLAGYATHGLRKKVITLFRQLLSNRIRPDGITFLSVLSSCAHDGSIKQGFEYFTLMQKHDIKPELKHYSCMVDLLSRAGHLSESHKLIQKMPMEPDSIIWGALLRGCVAHRNHELGEVIAKKLVELEADAGNYIVLANLYASARMQDDYATTRQIIRDTKMHKTPGCSWIDDGNQVHVFLAGDIKHQQTIKIYETLDILSSHMKSE</sequence>
<protein>
    <recommendedName>
        <fullName evidence="6">Pentatricopeptide repeat-containing protein</fullName>
    </recommendedName>
</protein>
<dbReference type="EMBL" id="NMUH01000131">
    <property type="protein sequence ID" value="MQL72488.1"/>
    <property type="molecule type" value="Genomic_DNA"/>
</dbReference>
<dbReference type="InterPro" id="IPR046960">
    <property type="entry name" value="PPR_At4g14850-like_plant"/>
</dbReference>
<dbReference type="FunFam" id="1.25.40.10:FF:000393">
    <property type="entry name" value="Pentatricopeptide repeat-containing protein At1g20230"/>
    <property type="match status" value="1"/>
</dbReference>
<dbReference type="PANTHER" id="PTHR47926">
    <property type="entry name" value="PENTATRICOPEPTIDE REPEAT-CONTAINING PROTEIN"/>
    <property type="match status" value="1"/>
</dbReference>
<dbReference type="FunFam" id="1.25.40.10:FF:000090">
    <property type="entry name" value="Pentatricopeptide repeat-containing protein, chloroplastic"/>
    <property type="match status" value="1"/>
</dbReference>
<keyword evidence="5" id="KW-1185">Reference proteome</keyword>
<dbReference type="Pfam" id="PF20431">
    <property type="entry name" value="E_motif"/>
    <property type="match status" value="1"/>
</dbReference>
<dbReference type="PROSITE" id="PS51375">
    <property type="entry name" value="PPR"/>
    <property type="match status" value="8"/>
</dbReference>
<evidence type="ECO:0000256" key="1">
    <source>
        <dbReference type="ARBA" id="ARBA00022737"/>
    </source>
</evidence>
<dbReference type="AlphaFoldDB" id="A0A843TL99"/>
<feature type="repeat" description="PPR" evidence="2">
    <location>
        <begin position="687"/>
        <end position="721"/>
    </location>
</feature>
<evidence type="ECO:0000313" key="5">
    <source>
        <dbReference type="Proteomes" id="UP000652761"/>
    </source>
</evidence>
<evidence type="ECO:0008006" key="6">
    <source>
        <dbReference type="Google" id="ProtNLM"/>
    </source>
</evidence>
<dbReference type="OrthoDB" id="185373at2759"/>
<dbReference type="NCBIfam" id="TIGR00756">
    <property type="entry name" value="PPR"/>
    <property type="match status" value="9"/>
</dbReference>
<organism evidence="4 5">
    <name type="scientific">Colocasia esculenta</name>
    <name type="common">Wild taro</name>
    <name type="synonym">Arum esculentum</name>
    <dbReference type="NCBI Taxonomy" id="4460"/>
    <lineage>
        <taxon>Eukaryota</taxon>
        <taxon>Viridiplantae</taxon>
        <taxon>Streptophyta</taxon>
        <taxon>Embryophyta</taxon>
        <taxon>Tracheophyta</taxon>
        <taxon>Spermatophyta</taxon>
        <taxon>Magnoliopsida</taxon>
        <taxon>Liliopsida</taxon>
        <taxon>Araceae</taxon>
        <taxon>Aroideae</taxon>
        <taxon>Colocasieae</taxon>
        <taxon>Colocasia</taxon>
    </lineage>
</organism>
<feature type="repeat" description="PPR" evidence="2">
    <location>
        <begin position="242"/>
        <end position="276"/>
    </location>
</feature>
<accession>A0A843TL99</accession>
<dbReference type="GO" id="GO:0009451">
    <property type="term" value="P:RNA modification"/>
    <property type="evidence" value="ECO:0007669"/>
    <property type="project" value="InterPro"/>
</dbReference>
<feature type="region of interest" description="Disordered" evidence="3">
    <location>
        <begin position="38"/>
        <end position="76"/>
    </location>
</feature>
<evidence type="ECO:0000256" key="2">
    <source>
        <dbReference type="PROSITE-ProRule" id="PRU00708"/>
    </source>
</evidence>
<dbReference type="InterPro" id="IPR002885">
    <property type="entry name" value="PPR_rpt"/>
</dbReference>
<name>A0A843TL99_COLES</name>